<gene>
    <name evidence="1" type="ORF">ESY86_11720</name>
</gene>
<keyword evidence="2" id="KW-1185">Reference proteome</keyword>
<dbReference type="RefSeq" id="WP_147086774.1">
    <property type="nucleotide sequence ID" value="NZ_VORM01000011.1"/>
</dbReference>
<organism evidence="1 2">
    <name type="scientific">Subsaximicrobium wynnwilliamsii</name>
    <dbReference type="NCBI Taxonomy" id="291179"/>
    <lineage>
        <taxon>Bacteria</taxon>
        <taxon>Pseudomonadati</taxon>
        <taxon>Bacteroidota</taxon>
        <taxon>Flavobacteriia</taxon>
        <taxon>Flavobacteriales</taxon>
        <taxon>Flavobacteriaceae</taxon>
        <taxon>Subsaximicrobium</taxon>
    </lineage>
</organism>
<protein>
    <submittedName>
        <fullName evidence="1">DUF1835 domain-containing protein</fullName>
    </submittedName>
</protein>
<name>A0A5C6ZF57_9FLAO</name>
<accession>A0A5C6ZF57</accession>
<sequence length="312" mass="36248">MNNQLHISKGQDLTNFLRELKIEGEILTWDEILCEGPTVAGIDSKEFIETRRQFLNDFYAIEFDEAAFTSELSKLNSKSGYTEIVLWFEYELFCHINMLAVLNLIHQREINLPIYLVCSGRVKGEKDLKGLNELSSKQLLAHYKDKIRLTEEDLELAITLWRTYCGKDHNLFKNYIVKKSSFKYMSNCLKAHLKRFPDSISGLSVIERNMLTIIDQKNVKSKHHLLGYSIYYQGYYGFSDFQLKRKIDNLALLYDETETGLKLNSKGHVALLGQHNFASEINNNMTFGGIERLDYQFNDEKNELIKINLNAD</sequence>
<evidence type="ECO:0000313" key="2">
    <source>
        <dbReference type="Proteomes" id="UP000321578"/>
    </source>
</evidence>
<reference evidence="1 2" key="1">
    <citation type="submission" date="2019-08" db="EMBL/GenBank/DDBJ databases">
        <title>Genomes of Subsaximicrobium wynnwilliamsii strains.</title>
        <authorList>
            <person name="Bowman J.P."/>
        </authorList>
    </citation>
    <scope>NUCLEOTIDE SEQUENCE [LARGE SCALE GENOMIC DNA]</scope>
    <source>
        <strain evidence="1 2">2-80-2</strain>
    </source>
</reference>
<dbReference type="OrthoDB" id="127805at2"/>
<evidence type="ECO:0000313" key="1">
    <source>
        <dbReference type="EMBL" id="TXD88632.1"/>
    </source>
</evidence>
<dbReference type="EMBL" id="VORO01000012">
    <property type="protein sequence ID" value="TXD88632.1"/>
    <property type="molecule type" value="Genomic_DNA"/>
</dbReference>
<dbReference type="Proteomes" id="UP000321578">
    <property type="component" value="Unassembled WGS sequence"/>
</dbReference>
<comment type="caution">
    <text evidence="1">The sequence shown here is derived from an EMBL/GenBank/DDBJ whole genome shotgun (WGS) entry which is preliminary data.</text>
</comment>
<proteinExistence type="predicted"/>
<dbReference type="AlphaFoldDB" id="A0A5C6ZF57"/>